<evidence type="ECO:0000259" key="13">
    <source>
        <dbReference type="Pfam" id="PF07715"/>
    </source>
</evidence>
<sequence>MGMRIRAVLLIGISLVAISGNAVAQSASTAMPSSKTDAANAPTAQATAPRPSRPEIPASDRDIIVTAPLQQSETDVLQGTSVLKGEALTRDLRPSLGEMLSRLPGVSATSFGPSASRPILRGFQGERIRVLTDGIGAIDLSNTSVDHAVVIDPLLAERIEVLRGPSALLFGSSAVGGVVNVIDTRIPRTRPENGYRLNGIATYGSAANERSIAGAADVAVGPYLVLHADGSYLKADDLRIGGYALSPAERAAALSQVGVPQDVAPGEDPIDFAASAAIRGKLPNTAAETWTAGVGASIITDTGQLGVSYSRYDSLYGVPIRYATEVGQAQESPRLDVKQDRVDLRGEVETGGGFLDRIRIRAGHASYRHFELKPSGEIGTAFYSKGTEGRLEFLQADRGGWQGASGVQYFNRSFNIEGVEAFLPRNETNQTGIFTLQQYNAGPFHAAAGARYEWSDQTAKTFGSDPRFFGGKRTFGAFSGSLGVGYGVTDAIRIGLNGSYTERAPSAEELFANGPHAGTQAYELGNPDFRLERSYGIEATLHVHGERVSFDASAYYNRFNNYISEQQVDQGVCEAAAAPSGREVDLPCFQYQQAGASYWGFEGDLSAKLFEVGGTRINADLLGDYVRATIIDRAPVPRIPPLRLLGGLEAQGDKFTARAEVERVFKQDRIADFETPTPGYTLVNASVSLKPFANNSRTSLLLSANNIFDVVARRHSSFLKDFAPLAGRDIRVSLRFGL</sequence>
<comment type="similarity">
    <text evidence="8 9">Belongs to the TonB-dependent receptor family.</text>
</comment>
<dbReference type="PANTHER" id="PTHR30069">
    <property type="entry name" value="TONB-DEPENDENT OUTER MEMBRANE RECEPTOR"/>
    <property type="match status" value="1"/>
</dbReference>
<dbReference type="Gene3D" id="2.170.130.10">
    <property type="entry name" value="TonB-dependent receptor, plug domain"/>
    <property type="match status" value="1"/>
</dbReference>
<evidence type="ECO:0000256" key="10">
    <source>
        <dbReference type="SAM" id="MobiDB-lite"/>
    </source>
</evidence>
<keyword evidence="15" id="KW-1185">Reference proteome</keyword>
<keyword evidence="4 8" id="KW-0812">Transmembrane</keyword>
<dbReference type="InterPro" id="IPR039426">
    <property type="entry name" value="TonB-dep_rcpt-like"/>
</dbReference>
<feature type="region of interest" description="Disordered" evidence="10">
    <location>
        <begin position="31"/>
        <end position="58"/>
    </location>
</feature>
<dbReference type="InterPro" id="IPR000531">
    <property type="entry name" value="Beta-barrel_TonB"/>
</dbReference>
<dbReference type="InterPro" id="IPR012910">
    <property type="entry name" value="Plug_dom"/>
</dbReference>
<keyword evidence="6 8" id="KW-0472">Membrane</keyword>
<dbReference type="InterPro" id="IPR037066">
    <property type="entry name" value="Plug_dom_sf"/>
</dbReference>
<organism evidence="14 15">
    <name type="scientific">Sphingopyxis indica</name>
    <dbReference type="NCBI Taxonomy" id="436663"/>
    <lineage>
        <taxon>Bacteria</taxon>
        <taxon>Pseudomonadati</taxon>
        <taxon>Pseudomonadota</taxon>
        <taxon>Alphaproteobacteria</taxon>
        <taxon>Sphingomonadales</taxon>
        <taxon>Sphingomonadaceae</taxon>
        <taxon>Sphingopyxis</taxon>
    </lineage>
</organism>
<evidence type="ECO:0000256" key="11">
    <source>
        <dbReference type="SAM" id="SignalP"/>
    </source>
</evidence>
<keyword evidence="11" id="KW-0732">Signal</keyword>
<gene>
    <name evidence="14" type="ORF">SAMN06295955_1314</name>
</gene>
<evidence type="ECO:0000256" key="9">
    <source>
        <dbReference type="RuleBase" id="RU003357"/>
    </source>
</evidence>
<evidence type="ECO:0000256" key="8">
    <source>
        <dbReference type="PROSITE-ProRule" id="PRU01360"/>
    </source>
</evidence>
<dbReference type="SUPFAM" id="SSF56935">
    <property type="entry name" value="Porins"/>
    <property type="match status" value="1"/>
</dbReference>
<dbReference type="GO" id="GO:0015344">
    <property type="term" value="F:siderophore uptake transmembrane transporter activity"/>
    <property type="evidence" value="ECO:0007669"/>
    <property type="project" value="TreeGrafter"/>
</dbReference>
<dbReference type="Proteomes" id="UP000198339">
    <property type="component" value="Unassembled WGS sequence"/>
</dbReference>
<dbReference type="PROSITE" id="PS52016">
    <property type="entry name" value="TONB_DEPENDENT_REC_3"/>
    <property type="match status" value="1"/>
</dbReference>
<feature type="compositionally biased region" description="Low complexity" evidence="10">
    <location>
        <begin position="36"/>
        <end position="50"/>
    </location>
</feature>
<dbReference type="InterPro" id="IPR036942">
    <property type="entry name" value="Beta-barrel_TonB_sf"/>
</dbReference>
<protein>
    <submittedName>
        <fullName evidence="14">Iron complex outermembrane recepter protein</fullName>
    </submittedName>
</protein>
<dbReference type="EMBL" id="FZPA01000031">
    <property type="protein sequence ID" value="SNT32398.1"/>
    <property type="molecule type" value="Genomic_DNA"/>
</dbReference>
<keyword evidence="7 8" id="KW-0998">Cell outer membrane</keyword>
<accession>A0A239LR94</accession>
<dbReference type="GO" id="GO:0009279">
    <property type="term" value="C:cell outer membrane"/>
    <property type="evidence" value="ECO:0007669"/>
    <property type="project" value="UniProtKB-SubCell"/>
</dbReference>
<dbReference type="Gene3D" id="2.40.170.20">
    <property type="entry name" value="TonB-dependent receptor, beta-barrel domain"/>
    <property type="match status" value="1"/>
</dbReference>
<evidence type="ECO:0000313" key="14">
    <source>
        <dbReference type="EMBL" id="SNT32398.1"/>
    </source>
</evidence>
<comment type="subcellular location">
    <subcellularLocation>
        <location evidence="1 8">Cell outer membrane</location>
        <topology evidence="1 8">Multi-pass membrane protein</topology>
    </subcellularLocation>
</comment>
<name>A0A239LR94_9SPHN</name>
<dbReference type="GO" id="GO:0044718">
    <property type="term" value="P:siderophore transmembrane transport"/>
    <property type="evidence" value="ECO:0007669"/>
    <property type="project" value="TreeGrafter"/>
</dbReference>
<feature type="domain" description="TonB-dependent receptor plug" evidence="13">
    <location>
        <begin position="74"/>
        <end position="178"/>
    </location>
</feature>
<evidence type="ECO:0000313" key="15">
    <source>
        <dbReference type="Proteomes" id="UP000198339"/>
    </source>
</evidence>
<evidence type="ECO:0000259" key="12">
    <source>
        <dbReference type="Pfam" id="PF00593"/>
    </source>
</evidence>
<dbReference type="PANTHER" id="PTHR30069:SF40">
    <property type="entry name" value="TONB-DEPENDENT RECEPTOR NMB0964-RELATED"/>
    <property type="match status" value="1"/>
</dbReference>
<evidence type="ECO:0000256" key="7">
    <source>
        <dbReference type="ARBA" id="ARBA00023237"/>
    </source>
</evidence>
<evidence type="ECO:0000256" key="3">
    <source>
        <dbReference type="ARBA" id="ARBA00022452"/>
    </source>
</evidence>
<feature type="chain" id="PRO_5013077004" evidence="11">
    <location>
        <begin position="25"/>
        <end position="738"/>
    </location>
</feature>
<keyword evidence="2 8" id="KW-0813">Transport</keyword>
<dbReference type="Pfam" id="PF07715">
    <property type="entry name" value="Plug"/>
    <property type="match status" value="1"/>
</dbReference>
<proteinExistence type="inferred from homology"/>
<keyword evidence="3 8" id="KW-1134">Transmembrane beta strand</keyword>
<evidence type="ECO:0000256" key="5">
    <source>
        <dbReference type="ARBA" id="ARBA00023077"/>
    </source>
</evidence>
<evidence type="ECO:0000256" key="4">
    <source>
        <dbReference type="ARBA" id="ARBA00022692"/>
    </source>
</evidence>
<evidence type="ECO:0000256" key="1">
    <source>
        <dbReference type="ARBA" id="ARBA00004571"/>
    </source>
</evidence>
<keyword evidence="5 9" id="KW-0798">TonB box</keyword>
<evidence type="ECO:0000256" key="2">
    <source>
        <dbReference type="ARBA" id="ARBA00022448"/>
    </source>
</evidence>
<dbReference type="AlphaFoldDB" id="A0A239LR94"/>
<evidence type="ECO:0000256" key="6">
    <source>
        <dbReference type="ARBA" id="ARBA00023136"/>
    </source>
</evidence>
<reference evidence="14 15" key="1">
    <citation type="submission" date="2017-06" db="EMBL/GenBank/DDBJ databases">
        <authorList>
            <person name="Kim H.J."/>
            <person name="Triplett B.A."/>
        </authorList>
    </citation>
    <scope>NUCLEOTIDE SEQUENCE [LARGE SCALE GENOMIC DNA]</scope>
    <source>
        <strain evidence="14 15">DS15</strain>
    </source>
</reference>
<feature type="signal peptide" evidence="11">
    <location>
        <begin position="1"/>
        <end position="24"/>
    </location>
</feature>
<dbReference type="Pfam" id="PF00593">
    <property type="entry name" value="TonB_dep_Rec_b-barrel"/>
    <property type="match status" value="1"/>
</dbReference>
<feature type="domain" description="TonB-dependent receptor-like beta-barrel" evidence="12">
    <location>
        <begin position="294"/>
        <end position="707"/>
    </location>
</feature>